<organism evidence="1 2">
    <name type="scientific">Glossina pallidipes</name>
    <name type="common">Tsetse fly</name>
    <dbReference type="NCBI Taxonomy" id="7398"/>
    <lineage>
        <taxon>Eukaryota</taxon>
        <taxon>Metazoa</taxon>
        <taxon>Ecdysozoa</taxon>
        <taxon>Arthropoda</taxon>
        <taxon>Hexapoda</taxon>
        <taxon>Insecta</taxon>
        <taxon>Pterygota</taxon>
        <taxon>Neoptera</taxon>
        <taxon>Endopterygota</taxon>
        <taxon>Diptera</taxon>
        <taxon>Brachycera</taxon>
        <taxon>Muscomorpha</taxon>
        <taxon>Hippoboscoidea</taxon>
        <taxon>Glossinidae</taxon>
        <taxon>Glossina</taxon>
    </lineage>
</organism>
<dbReference type="Proteomes" id="UP000092445">
    <property type="component" value="Unassembled WGS sequence"/>
</dbReference>
<accession>A0A1B0AFS2</accession>
<dbReference type="VEuPathDB" id="VectorBase:GPAI044263"/>
<name>A0A1B0AFS2_GLOPL</name>
<keyword evidence="2" id="KW-1185">Reference proteome</keyword>
<dbReference type="AlphaFoldDB" id="A0A1B0AFS2"/>
<proteinExistence type="predicted"/>
<reference evidence="2" key="1">
    <citation type="submission" date="2014-03" db="EMBL/GenBank/DDBJ databases">
        <authorList>
            <person name="Aksoy S."/>
            <person name="Warren W."/>
            <person name="Wilson R.K."/>
        </authorList>
    </citation>
    <scope>NUCLEOTIDE SEQUENCE [LARGE SCALE GENOMIC DNA]</scope>
    <source>
        <strain evidence="2">IAEA</strain>
    </source>
</reference>
<protein>
    <submittedName>
        <fullName evidence="1">Uncharacterized protein</fullName>
    </submittedName>
</protein>
<evidence type="ECO:0000313" key="2">
    <source>
        <dbReference type="Proteomes" id="UP000092445"/>
    </source>
</evidence>
<reference evidence="1" key="2">
    <citation type="submission" date="2020-05" db="UniProtKB">
        <authorList>
            <consortium name="EnsemblMetazoa"/>
        </authorList>
    </citation>
    <scope>IDENTIFICATION</scope>
    <source>
        <strain evidence="1">IAEA</strain>
    </source>
</reference>
<evidence type="ECO:0000313" key="1">
    <source>
        <dbReference type="EnsemblMetazoa" id="GPAI044263-PA"/>
    </source>
</evidence>
<sequence>MEGCTYKENSTDTESGQTLNSIHREKPDHAFQQPFNDNPMRLLSNEINKGNDACNISVTPEKQHFDINYSNPRNPITIFSDQIIANLKTTHEGGAFTLYRQRKY</sequence>
<dbReference type="EnsemblMetazoa" id="GPAI044263-RA">
    <property type="protein sequence ID" value="GPAI044263-PA"/>
    <property type="gene ID" value="GPAI044263"/>
</dbReference>